<sequence>MRMGPCGENTAPDLRRWVENAAYVRDVLGLSITKNLQTQRIHFPL</sequence>
<organism evidence="1">
    <name type="scientific">Siphoviridae sp. ct7es18</name>
    <dbReference type="NCBI Taxonomy" id="2826166"/>
    <lineage>
        <taxon>Viruses</taxon>
        <taxon>Duplodnaviria</taxon>
        <taxon>Heunggongvirae</taxon>
        <taxon>Uroviricota</taxon>
        <taxon>Caudoviricetes</taxon>
    </lineage>
</organism>
<protein>
    <submittedName>
        <fullName evidence="1">Uncharacterized protein</fullName>
    </submittedName>
</protein>
<reference evidence="1" key="1">
    <citation type="journal article" date="2021" name="Proc. Natl. Acad. Sci. U.S.A.">
        <title>A Catalog of Tens of Thousands of Viruses from Human Metagenomes Reveals Hidden Associations with Chronic Diseases.</title>
        <authorList>
            <person name="Tisza M.J."/>
            <person name="Buck C.B."/>
        </authorList>
    </citation>
    <scope>NUCLEOTIDE SEQUENCE</scope>
    <source>
        <strain evidence="1">Ct7es18</strain>
    </source>
</reference>
<accession>A0A8S5MI48</accession>
<dbReference type="EMBL" id="BK014903">
    <property type="protein sequence ID" value="DAD81579.1"/>
    <property type="molecule type" value="Genomic_DNA"/>
</dbReference>
<proteinExistence type="predicted"/>
<evidence type="ECO:0000313" key="1">
    <source>
        <dbReference type="EMBL" id="DAD81579.1"/>
    </source>
</evidence>
<name>A0A8S5MI48_9CAUD</name>